<dbReference type="PANTHER" id="PTHR19443">
    <property type="entry name" value="HEXOKINASE"/>
    <property type="match status" value="1"/>
</dbReference>
<dbReference type="InterPro" id="IPR001312">
    <property type="entry name" value="Hexokinase"/>
</dbReference>
<dbReference type="EC" id="2.7.1.-" evidence="2"/>
<dbReference type="GO" id="GO:0005536">
    <property type="term" value="F:D-glucose binding"/>
    <property type="evidence" value="ECO:0007669"/>
    <property type="project" value="InterPro"/>
</dbReference>
<evidence type="ECO:0000256" key="2">
    <source>
        <dbReference type="RuleBase" id="RU362007"/>
    </source>
</evidence>
<dbReference type="GO" id="GO:0006096">
    <property type="term" value="P:glycolytic process"/>
    <property type="evidence" value="ECO:0007669"/>
    <property type="project" value="UniProtKB-KW"/>
</dbReference>
<evidence type="ECO:0000313" key="4">
    <source>
        <dbReference type="EMBL" id="KAK6317200.1"/>
    </source>
</evidence>
<dbReference type="AlphaFoldDB" id="A0AAN8M2J2"/>
<dbReference type="GO" id="GO:0005739">
    <property type="term" value="C:mitochondrion"/>
    <property type="evidence" value="ECO:0007669"/>
    <property type="project" value="TreeGrafter"/>
</dbReference>
<dbReference type="Gene3D" id="3.40.367.20">
    <property type="match status" value="2"/>
</dbReference>
<gene>
    <name evidence="4" type="ORF">J4Q44_G00126000</name>
</gene>
<keyword evidence="2" id="KW-0324">Glycolysis</keyword>
<comment type="pathway">
    <text evidence="1">Carbohydrate degradation; glycolysis; D-glyceraldehyde 3-phosphate and glycerone phosphate from D-glucose: step 1/4.</text>
</comment>
<dbReference type="GO" id="GO:0006006">
    <property type="term" value="P:glucose metabolic process"/>
    <property type="evidence" value="ECO:0007669"/>
    <property type="project" value="TreeGrafter"/>
</dbReference>
<evidence type="ECO:0000259" key="3">
    <source>
        <dbReference type="Pfam" id="PF03727"/>
    </source>
</evidence>
<protein>
    <recommendedName>
        <fullName evidence="2">Phosphotransferase</fullName>
        <ecNumber evidence="2">2.7.1.-</ecNumber>
    </recommendedName>
</protein>
<dbReference type="InterPro" id="IPR022673">
    <property type="entry name" value="Hexokinase_C"/>
</dbReference>
<keyword evidence="5" id="KW-1185">Reference proteome</keyword>
<evidence type="ECO:0000256" key="1">
    <source>
        <dbReference type="ARBA" id="ARBA00004888"/>
    </source>
</evidence>
<dbReference type="GO" id="GO:0008865">
    <property type="term" value="F:fructokinase activity"/>
    <property type="evidence" value="ECO:0007669"/>
    <property type="project" value="TreeGrafter"/>
</dbReference>
<keyword evidence="2" id="KW-0808">Transferase</keyword>
<sequence>MVNDTVGTMMSCGYRDQSCEIGMIIGTGTNACYMDEIKNVKRVGGEDIRMCRGKIGLQKAQEILSELDLPAGPVDCQIVAHQTHTLSTRSAQLCTAALASIANRIRVNQRLDHLSTTVGVDGTVYKKHPNFSKQLQETVRILAPKCDITFLVSEDGSGKGHCHGTMVYTRIWTNQLNN</sequence>
<comment type="similarity">
    <text evidence="2">Belongs to the hexokinase family.</text>
</comment>
<keyword evidence="2" id="KW-0547">Nucleotide-binding</keyword>
<name>A0AAN8M2J2_9TELE</name>
<dbReference type="GO" id="GO:0005524">
    <property type="term" value="F:ATP binding"/>
    <property type="evidence" value="ECO:0007669"/>
    <property type="project" value="UniProtKB-UniRule"/>
</dbReference>
<reference evidence="4 5" key="1">
    <citation type="submission" date="2021-04" db="EMBL/GenBank/DDBJ databases">
        <authorList>
            <person name="De Guttry C."/>
            <person name="Zahm M."/>
            <person name="Klopp C."/>
            <person name="Cabau C."/>
            <person name="Louis A."/>
            <person name="Berthelot C."/>
            <person name="Parey E."/>
            <person name="Roest Crollius H."/>
            <person name="Montfort J."/>
            <person name="Robinson-Rechavi M."/>
            <person name="Bucao C."/>
            <person name="Bouchez O."/>
            <person name="Gislard M."/>
            <person name="Lluch J."/>
            <person name="Milhes M."/>
            <person name="Lampietro C."/>
            <person name="Lopez Roques C."/>
            <person name="Donnadieu C."/>
            <person name="Braasch I."/>
            <person name="Desvignes T."/>
            <person name="Postlethwait J."/>
            <person name="Bobe J."/>
            <person name="Wedekind C."/>
            <person name="Guiguen Y."/>
        </authorList>
    </citation>
    <scope>NUCLEOTIDE SEQUENCE [LARGE SCALE GENOMIC DNA]</scope>
    <source>
        <strain evidence="4">Cs_M1</strain>
        <tissue evidence="4">Blood</tissue>
    </source>
</reference>
<keyword evidence="2" id="KW-0067">ATP-binding</keyword>
<accession>A0AAN8M2J2</accession>
<comment type="caution">
    <text evidence="4">The sequence shown here is derived from an EMBL/GenBank/DDBJ whole genome shotgun (WGS) entry which is preliminary data.</text>
</comment>
<evidence type="ECO:0000313" key="5">
    <source>
        <dbReference type="Proteomes" id="UP001356427"/>
    </source>
</evidence>
<dbReference type="Pfam" id="PF03727">
    <property type="entry name" value="Hexokinase_2"/>
    <property type="match status" value="2"/>
</dbReference>
<dbReference type="GO" id="GO:0005829">
    <property type="term" value="C:cytosol"/>
    <property type="evidence" value="ECO:0007669"/>
    <property type="project" value="TreeGrafter"/>
</dbReference>
<dbReference type="InterPro" id="IPR043129">
    <property type="entry name" value="ATPase_NBD"/>
</dbReference>
<proteinExistence type="inferred from homology"/>
<dbReference type="GO" id="GO:0004340">
    <property type="term" value="F:glucokinase activity"/>
    <property type="evidence" value="ECO:0007669"/>
    <property type="project" value="TreeGrafter"/>
</dbReference>
<organism evidence="4 5">
    <name type="scientific">Coregonus suidteri</name>
    <dbReference type="NCBI Taxonomy" id="861788"/>
    <lineage>
        <taxon>Eukaryota</taxon>
        <taxon>Metazoa</taxon>
        <taxon>Chordata</taxon>
        <taxon>Craniata</taxon>
        <taxon>Vertebrata</taxon>
        <taxon>Euteleostomi</taxon>
        <taxon>Actinopterygii</taxon>
        <taxon>Neopterygii</taxon>
        <taxon>Teleostei</taxon>
        <taxon>Protacanthopterygii</taxon>
        <taxon>Salmoniformes</taxon>
        <taxon>Salmonidae</taxon>
        <taxon>Coregoninae</taxon>
        <taxon>Coregonus</taxon>
    </lineage>
</organism>
<dbReference type="EMBL" id="JAGTTL010000010">
    <property type="protein sequence ID" value="KAK6317200.1"/>
    <property type="molecule type" value="Genomic_DNA"/>
</dbReference>
<feature type="domain" description="Hexokinase C-terminal" evidence="3">
    <location>
        <begin position="20"/>
        <end position="46"/>
    </location>
</feature>
<dbReference type="Proteomes" id="UP001356427">
    <property type="component" value="Unassembled WGS sequence"/>
</dbReference>
<dbReference type="PANTHER" id="PTHR19443:SF84">
    <property type="entry name" value="PHOSPHOTRANSFERASE"/>
    <property type="match status" value="1"/>
</dbReference>
<feature type="domain" description="Hexokinase C-terminal" evidence="3">
    <location>
        <begin position="56"/>
        <end position="160"/>
    </location>
</feature>
<keyword evidence="2" id="KW-0418">Kinase</keyword>
<dbReference type="GO" id="GO:0001678">
    <property type="term" value="P:intracellular glucose homeostasis"/>
    <property type="evidence" value="ECO:0007669"/>
    <property type="project" value="InterPro"/>
</dbReference>
<dbReference type="SUPFAM" id="SSF53067">
    <property type="entry name" value="Actin-like ATPase domain"/>
    <property type="match status" value="1"/>
</dbReference>